<reference evidence="1" key="1">
    <citation type="submission" date="2020-02" db="EMBL/GenBank/DDBJ databases">
        <authorList>
            <person name="Meier V. D."/>
        </authorList>
    </citation>
    <scope>NUCLEOTIDE SEQUENCE</scope>
    <source>
        <strain evidence="1">AVDCRST_MAG87</strain>
    </source>
</reference>
<protein>
    <submittedName>
        <fullName evidence="1">Uncharacterized protein</fullName>
    </submittedName>
</protein>
<dbReference type="AlphaFoldDB" id="A0A6J4V924"/>
<proteinExistence type="predicted"/>
<feature type="non-terminal residue" evidence="1">
    <location>
        <position position="1"/>
    </location>
</feature>
<feature type="non-terminal residue" evidence="1">
    <location>
        <position position="43"/>
    </location>
</feature>
<gene>
    <name evidence="1" type="ORF">AVDCRST_MAG87-2583</name>
</gene>
<accession>A0A6J4V924</accession>
<name>A0A6J4V924_9BACT</name>
<organism evidence="1">
    <name type="scientific">uncultured Thermomicrobiales bacterium</name>
    <dbReference type="NCBI Taxonomy" id="1645740"/>
    <lineage>
        <taxon>Bacteria</taxon>
        <taxon>Pseudomonadati</taxon>
        <taxon>Thermomicrobiota</taxon>
        <taxon>Thermomicrobia</taxon>
        <taxon>Thermomicrobiales</taxon>
        <taxon>environmental samples</taxon>
    </lineage>
</organism>
<dbReference type="EMBL" id="CADCWJ010000564">
    <property type="protein sequence ID" value="CAA9572744.1"/>
    <property type="molecule type" value="Genomic_DNA"/>
</dbReference>
<sequence length="43" mass="5020">WSWSSRVCSHPGWWASGCSWRIRGLDHRSASGSAALRERPWRH</sequence>
<evidence type="ECO:0000313" key="1">
    <source>
        <dbReference type="EMBL" id="CAA9572744.1"/>
    </source>
</evidence>